<dbReference type="OrthoDB" id="23692at2"/>
<dbReference type="CDD" id="cd00130">
    <property type="entry name" value="PAS"/>
    <property type="match status" value="2"/>
</dbReference>
<dbReference type="InterPro" id="IPR052155">
    <property type="entry name" value="Biofilm_reg_signaling"/>
</dbReference>
<sequence>MVGGYADDCESDRRSSFAEAMSPVEELRRLRLLLNRLPALIGYWNRDMRNVIANDAYLEYFGITPSEARGRHIRDILGEAVYELNLPYILKALAGEEQLFERTLIDSAGMTRYTQASYVPDIVDGEVRGFYVQVTDVTARVEAEQERDEARRLFQISMTNAPFGEAVLTRSAHILRINPALCALLGYAAEDLVGNDFRDLVHPDDRPSADAELARLQNNSQVASERRYVRRDGTSIWMQRNAVLVAGGHGGDDVIVAQFLDVTARRRAEAELAQLALTDSLTGLQNRHALNECMAQFCGAEPKATIGVVFADLDGFKSVNDTFGHATGDAVLVAAAGRLAKLVTPPNSAYRVGGDEFVVLVPDANTDGEVAALAGGVRAALTGTYSTTQPVATRRRVALTATVGWTRGGTADAEGLLRRADANMYQQKPAPRTDAESRSDADGIALP</sequence>
<evidence type="ECO:0000313" key="5">
    <source>
        <dbReference type="EMBL" id="TPG29495.1"/>
    </source>
</evidence>
<dbReference type="CDD" id="cd01949">
    <property type="entry name" value="GGDEF"/>
    <property type="match status" value="1"/>
</dbReference>
<feature type="region of interest" description="Disordered" evidence="1">
    <location>
        <begin position="421"/>
        <end position="447"/>
    </location>
</feature>
<dbReference type="NCBIfam" id="TIGR00229">
    <property type="entry name" value="sensory_box"/>
    <property type="match status" value="2"/>
</dbReference>
<dbReference type="Gene3D" id="3.30.70.270">
    <property type="match status" value="1"/>
</dbReference>
<dbReference type="NCBIfam" id="TIGR00254">
    <property type="entry name" value="GGDEF"/>
    <property type="match status" value="1"/>
</dbReference>
<feature type="domain" description="GGDEF" evidence="4">
    <location>
        <begin position="304"/>
        <end position="440"/>
    </location>
</feature>
<dbReference type="Pfam" id="PF08447">
    <property type="entry name" value="PAS_3"/>
    <property type="match status" value="1"/>
</dbReference>
<dbReference type="InterPro" id="IPR013655">
    <property type="entry name" value="PAS_fold_3"/>
</dbReference>
<dbReference type="InterPro" id="IPR001610">
    <property type="entry name" value="PAC"/>
</dbReference>
<evidence type="ECO:0000256" key="1">
    <source>
        <dbReference type="SAM" id="MobiDB-lite"/>
    </source>
</evidence>
<dbReference type="PANTHER" id="PTHR44757">
    <property type="entry name" value="DIGUANYLATE CYCLASE DGCP"/>
    <property type="match status" value="1"/>
</dbReference>
<feature type="compositionally biased region" description="Basic and acidic residues" evidence="1">
    <location>
        <begin position="431"/>
        <end position="441"/>
    </location>
</feature>
<dbReference type="PROSITE" id="PS50112">
    <property type="entry name" value="PAS"/>
    <property type="match status" value="2"/>
</dbReference>
<evidence type="ECO:0000259" key="3">
    <source>
        <dbReference type="PROSITE" id="PS50113"/>
    </source>
</evidence>
<dbReference type="InterPro" id="IPR013656">
    <property type="entry name" value="PAS_4"/>
</dbReference>
<dbReference type="InterPro" id="IPR000700">
    <property type="entry name" value="PAS-assoc_C"/>
</dbReference>
<dbReference type="SMART" id="SM00091">
    <property type="entry name" value="PAS"/>
    <property type="match status" value="2"/>
</dbReference>
<dbReference type="InterPro" id="IPR000014">
    <property type="entry name" value="PAS"/>
</dbReference>
<dbReference type="PROSITE" id="PS50887">
    <property type="entry name" value="GGDEF"/>
    <property type="match status" value="1"/>
</dbReference>
<accession>A0A502DVH5</accession>
<keyword evidence="6" id="KW-1185">Reference proteome</keyword>
<dbReference type="PROSITE" id="PS50113">
    <property type="entry name" value="PAC"/>
    <property type="match status" value="1"/>
</dbReference>
<organism evidence="5 6">
    <name type="scientific">Mycolicibacterium hodleri</name>
    <dbReference type="NCBI Taxonomy" id="49897"/>
    <lineage>
        <taxon>Bacteria</taxon>
        <taxon>Bacillati</taxon>
        <taxon>Actinomycetota</taxon>
        <taxon>Actinomycetes</taxon>
        <taxon>Mycobacteriales</taxon>
        <taxon>Mycobacteriaceae</taxon>
        <taxon>Mycolicibacterium</taxon>
    </lineage>
</organism>
<dbReference type="InterPro" id="IPR043128">
    <property type="entry name" value="Rev_trsase/Diguanyl_cyclase"/>
</dbReference>
<reference evidence="5 6" key="1">
    <citation type="journal article" date="2019" name="Environ. Microbiol.">
        <title>Species interactions and distinct microbial communities in high Arctic permafrost affected cryosols are associated with the CH4 and CO2 gas fluxes.</title>
        <authorList>
            <person name="Altshuler I."/>
            <person name="Hamel J."/>
            <person name="Turney S."/>
            <person name="Magnuson E."/>
            <person name="Levesque R."/>
            <person name="Greer C."/>
            <person name="Whyte L.G."/>
        </authorList>
    </citation>
    <scope>NUCLEOTIDE SEQUENCE [LARGE SCALE GENOMIC DNA]</scope>
    <source>
        <strain evidence="5 6">S5.20</strain>
    </source>
</reference>
<dbReference type="EMBL" id="RCZG01000017">
    <property type="protein sequence ID" value="TPG29495.1"/>
    <property type="molecule type" value="Genomic_DNA"/>
</dbReference>
<gene>
    <name evidence="5" type="ORF">EAH80_27030</name>
</gene>
<dbReference type="InterPro" id="IPR035965">
    <property type="entry name" value="PAS-like_dom_sf"/>
</dbReference>
<dbReference type="PANTHER" id="PTHR44757:SF2">
    <property type="entry name" value="BIOFILM ARCHITECTURE MAINTENANCE PROTEIN MBAA"/>
    <property type="match status" value="1"/>
</dbReference>
<proteinExistence type="predicted"/>
<protein>
    <submittedName>
        <fullName evidence="5">PAS domain S-box protein</fullName>
    </submittedName>
</protein>
<dbReference type="InterPro" id="IPR029787">
    <property type="entry name" value="Nucleotide_cyclase"/>
</dbReference>
<dbReference type="SMART" id="SM00267">
    <property type="entry name" value="GGDEF"/>
    <property type="match status" value="1"/>
</dbReference>
<dbReference type="RefSeq" id="WP_140698329.1">
    <property type="nucleotide sequence ID" value="NZ_RCZG01000017.1"/>
</dbReference>
<dbReference type="SMART" id="SM00086">
    <property type="entry name" value="PAC"/>
    <property type="match status" value="2"/>
</dbReference>
<dbReference type="Proteomes" id="UP000320095">
    <property type="component" value="Unassembled WGS sequence"/>
</dbReference>
<dbReference type="InterPro" id="IPR000160">
    <property type="entry name" value="GGDEF_dom"/>
</dbReference>
<feature type="domain" description="PAS" evidence="2">
    <location>
        <begin position="167"/>
        <end position="220"/>
    </location>
</feature>
<dbReference type="SUPFAM" id="SSF55785">
    <property type="entry name" value="PYP-like sensor domain (PAS domain)"/>
    <property type="match status" value="2"/>
</dbReference>
<name>A0A502DVH5_9MYCO</name>
<evidence type="ECO:0000313" key="6">
    <source>
        <dbReference type="Proteomes" id="UP000320095"/>
    </source>
</evidence>
<evidence type="ECO:0000259" key="2">
    <source>
        <dbReference type="PROSITE" id="PS50112"/>
    </source>
</evidence>
<dbReference type="Pfam" id="PF00990">
    <property type="entry name" value="GGDEF"/>
    <property type="match status" value="1"/>
</dbReference>
<dbReference type="AlphaFoldDB" id="A0A502DVH5"/>
<comment type="caution">
    <text evidence="5">The sequence shown here is derived from an EMBL/GenBank/DDBJ whole genome shotgun (WGS) entry which is preliminary data.</text>
</comment>
<feature type="domain" description="PAS" evidence="2">
    <location>
        <begin position="26"/>
        <end position="96"/>
    </location>
</feature>
<dbReference type="Gene3D" id="3.30.450.20">
    <property type="entry name" value="PAS domain"/>
    <property type="match status" value="2"/>
</dbReference>
<dbReference type="SUPFAM" id="SSF55073">
    <property type="entry name" value="Nucleotide cyclase"/>
    <property type="match status" value="1"/>
</dbReference>
<evidence type="ECO:0000259" key="4">
    <source>
        <dbReference type="PROSITE" id="PS50887"/>
    </source>
</evidence>
<dbReference type="Pfam" id="PF08448">
    <property type="entry name" value="PAS_4"/>
    <property type="match status" value="1"/>
</dbReference>
<feature type="domain" description="PAC" evidence="3">
    <location>
        <begin position="222"/>
        <end position="274"/>
    </location>
</feature>